<dbReference type="SUPFAM" id="SSF141868">
    <property type="entry name" value="EAL domain-like"/>
    <property type="match status" value="1"/>
</dbReference>
<dbReference type="Pfam" id="PF00990">
    <property type="entry name" value="GGDEF"/>
    <property type="match status" value="1"/>
</dbReference>
<dbReference type="GO" id="GO:0071111">
    <property type="term" value="F:cyclic-guanylate-specific phosphodiesterase activity"/>
    <property type="evidence" value="ECO:0007669"/>
    <property type="project" value="InterPro"/>
</dbReference>
<dbReference type="PANTHER" id="PTHR33121:SF71">
    <property type="entry name" value="OXYGEN SENSOR PROTEIN DOSP"/>
    <property type="match status" value="1"/>
</dbReference>
<dbReference type="InterPro" id="IPR001633">
    <property type="entry name" value="EAL_dom"/>
</dbReference>
<keyword evidence="4" id="KW-1185">Reference proteome</keyword>
<feature type="domain" description="EAL" evidence="1">
    <location>
        <begin position="164"/>
        <end position="405"/>
    </location>
</feature>
<dbReference type="SUPFAM" id="SSF55073">
    <property type="entry name" value="Nucleotide cyclase"/>
    <property type="match status" value="1"/>
</dbReference>
<evidence type="ECO:0000259" key="1">
    <source>
        <dbReference type="PROSITE" id="PS50883"/>
    </source>
</evidence>
<dbReference type="AlphaFoldDB" id="A0A1R1MLU8"/>
<dbReference type="InterPro" id="IPR035919">
    <property type="entry name" value="EAL_sf"/>
</dbReference>
<dbReference type="InterPro" id="IPR043128">
    <property type="entry name" value="Rev_trsase/Diguanyl_cyclase"/>
</dbReference>
<dbReference type="InterPro" id="IPR029787">
    <property type="entry name" value="Nucleotide_cyclase"/>
</dbReference>
<dbReference type="NCBIfam" id="TIGR00254">
    <property type="entry name" value="GGDEF"/>
    <property type="match status" value="1"/>
</dbReference>
<feature type="domain" description="GGDEF" evidence="2">
    <location>
        <begin position="19"/>
        <end position="156"/>
    </location>
</feature>
<dbReference type="PANTHER" id="PTHR33121">
    <property type="entry name" value="CYCLIC DI-GMP PHOSPHODIESTERASE PDEF"/>
    <property type="match status" value="1"/>
</dbReference>
<dbReference type="InterPro" id="IPR000160">
    <property type="entry name" value="GGDEF_dom"/>
</dbReference>
<name>A0A1R1MLU8_9BACT</name>
<accession>A0A1R1MLU8</accession>
<evidence type="ECO:0000259" key="2">
    <source>
        <dbReference type="PROSITE" id="PS50887"/>
    </source>
</evidence>
<dbReference type="Gene3D" id="3.20.20.450">
    <property type="entry name" value="EAL domain"/>
    <property type="match status" value="1"/>
</dbReference>
<evidence type="ECO:0000313" key="4">
    <source>
        <dbReference type="Proteomes" id="UP000187408"/>
    </source>
</evidence>
<organism evidence="3 4">
    <name type="scientific">Desulfurobacterium indicum</name>
    <dbReference type="NCBI Taxonomy" id="1914305"/>
    <lineage>
        <taxon>Bacteria</taxon>
        <taxon>Pseudomonadati</taxon>
        <taxon>Aquificota</taxon>
        <taxon>Aquificia</taxon>
        <taxon>Desulfurobacteriales</taxon>
        <taxon>Desulfurobacteriaceae</taxon>
        <taxon>Desulfurobacterium</taxon>
    </lineage>
</organism>
<dbReference type="Proteomes" id="UP000187408">
    <property type="component" value="Unassembled WGS sequence"/>
</dbReference>
<dbReference type="SMART" id="SM00052">
    <property type="entry name" value="EAL"/>
    <property type="match status" value="1"/>
</dbReference>
<dbReference type="SMART" id="SM00267">
    <property type="entry name" value="GGDEF"/>
    <property type="match status" value="1"/>
</dbReference>
<protein>
    <submittedName>
        <fullName evidence="3">Diguanylate cyclase</fullName>
    </submittedName>
</protein>
<dbReference type="STRING" id="1914305.BLW93_03830"/>
<dbReference type="InterPro" id="IPR050706">
    <property type="entry name" value="Cyclic-di-GMP_PDE-like"/>
</dbReference>
<evidence type="ECO:0000313" key="3">
    <source>
        <dbReference type="EMBL" id="OMH40729.1"/>
    </source>
</evidence>
<gene>
    <name evidence="3" type="ORF">BLW93_03830</name>
</gene>
<sequence>MAILGRTKFLEKLTALKDDNLTLFLLDVDDFKLVNFSYGYRMGDVVISAVAKKVCSVVSRYFSSYIIGRVGSNSFAVLVQGLDPVLGFRRIEEIYNKHFERLNFKIGRDFFSLTTSCGVAFYTKDKGNICDLFKQAEEALYSAKRRGKNCIVFIDNESNNFDKIQEIRFKLVEAIEKRTIVPYFQPIVSLRTGRIYGYEVLARVFHGEEVLKGDYVIDIASTFNLIPEIDKIIFEKAAVYLNRGYKLFFNLSMKYFFKELSNIWRVVKDKNLNSSNIVIEITESQKVMGMNVAQSIFQIFRDMNAKIAIDDFGSGYSSYSYLKKFPADILKIDGEFVKGAKKDIRDLTIMKSIVEVARPFRLRVLAEFIEDEEDYTLMREIGVGLGQGWFIGKPQPEPYDVKIDI</sequence>
<comment type="caution">
    <text evidence="3">The sequence shown here is derived from an EMBL/GenBank/DDBJ whole genome shotgun (WGS) entry which is preliminary data.</text>
</comment>
<proteinExistence type="predicted"/>
<dbReference type="EMBL" id="MOEN01000010">
    <property type="protein sequence ID" value="OMH40729.1"/>
    <property type="molecule type" value="Genomic_DNA"/>
</dbReference>
<dbReference type="CDD" id="cd01949">
    <property type="entry name" value="GGDEF"/>
    <property type="match status" value="1"/>
</dbReference>
<dbReference type="PROSITE" id="PS50883">
    <property type="entry name" value="EAL"/>
    <property type="match status" value="1"/>
</dbReference>
<dbReference type="Pfam" id="PF00563">
    <property type="entry name" value="EAL"/>
    <property type="match status" value="1"/>
</dbReference>
<dbReference type="PROSITE" id="PS50887">
    <property type="entry name" value="GGDEF"/>
    <property type="match status" value="1"/>
</dbReference>
<dbReference type="CDD" id="cd01948">
    <property type="entry name" value="EAL"/>
    <property type="match status" value="1"/>
</dbReference>
<reference evidence="3 4" key="1">
    <citation type="submission" date="2016-10" db="EMBL/GenBank/DDBJ databases">
        <title>Genome sequence of a sulfur-reducing bacterium Desulfurobacterium indicum K6013.</title>
        <authorList>
            <person name="Cao J."/>
            <person name="Shao Z."/>
            <person name="Alain K."/>
            <person name="Jebbar M."/>
        </authorList>
    </citation>
    <scope>NUCLEOTIDE SEQUENCE [LARGE SCALE GENOMIC DNA]</scope>
    <source>
        <strain evidence="3 4">K6013</strain>
    </source>
</reference>
<dbReference type="Gene3D" id="3.30.70.270">
    <property type="match status" value="1"/>
</dbReference>